<accession>A0A803MXE2</accession>
<reference evidence="4" key="2">
    <citation type="submission" date="2021-03" db="UniProtKB">
        <authorList>
            <consortium name="EnsemblPlants"/>
        </authorList>
    </citation>
    <scope>IDENTIFICATION</scope>
</reference>
<dbReference type="InterPro" id="IPR039417">
    <property type="entry name" value="Peptidase_C1A_papain-like"/>
</dbReference>
<dbReference type="InterPro" id="IPR013128">
    <property type="entry name" value="Peptidase_C1A"/>
</dbReference>
<keyword evidence="5" id="KW-1185">Reference proteome</keyword>
<comment type="similarity">
    <text evidence="1">Belongs to the peptidase C1 family.</text>
</comment>
<dbReference type="Proteomes" id="UP000596660">
    <property type="component" value="Unplaced"/>
</dbReference>
<dbReference type="GO" id="GO:0008234">
    <property type="term" value="F:cysteine-type peptidase activity"/>
    <property type="evidence" value="ECO:0007669"/>
    <property type="project" value="InterPro"/>
</dbReference>
<dbReference type="SMART" id="SM00645">
    <property type="entry name" value="Pept_C1"/>
    <property type="match status" value="1"/>
</dbReference>
<organism evidence="4 5">
    <name type="scientific">Chenopodium quinoa</name>
    <name type="common">Quinoa</name>
    <dbReference type="NCBI Taxonomy" id="63459"/>
    <lineage>
        <taxon>Eukaryota</taxon>
        <taxon>Viridiplantae</taxon>
        <taxon>Streptophyta</taxon>
        <taxon>Embryophyta</taxon>
        <taxon>Tracheophyta</taxon>
        <taxon>Spermatophyta</taxon>
        <taxon>Magnoliopsida</taxon>
        <taxon>eudicotyledons</taxon>
        <taxon>Gunneridae</taxon>
        <taxon>Pentapetalae</taxon>
        <taxon>Caryophyllales</taxon>
        <taxon>Chenopodiaceae</taxon>
        <taxon>Chenopodioideae</taxon>
        <taxon>Atripliceae</taxon>
        <taxon>Chenopodium</taxon>
    </lineage>
</organism>
<keyword evidence="2" id="KW-1015">Disulfide bond</keyword>
<dbReference type="Gene3D" id="3.90.70.10">
    <property type="entry name" value="Cysteine proteinases"/>
    <property type="match status" value="1"/>
</dbReference>
<dbReference type="OMA" id="CVENDHC"/>
<dbReference type="Gramene" id="AUR62036872-RA">
    <property type="protein sequence ID" value="AUR62036872-RA:cds"/>
    <property type="gene ID" value="AUR62036872"/>
</dbReference>
<dbReference type="CDD" id="cd02248">
    <property type="entry name" value="Peptidase_C1A"/>
    <property type="match status" value="1"/>
</dbReference>
<dbReference type="SUPFAM" id="SSF54001">
    <property type="entry name" value="Cysteine proteinases"/>
    <property type="match status" value="1"/>
</dbReference>
<evidence type="ECO:0000259" key="3">
    <source>
        <dbReference type="SMART" id="SM00645"/>
    </source>
</evidence>
<dbReference type="InterPro" id="IPR025660">
    <property type="entry name" value="Pept_his_AS"/>
</dbReference>
<dbReference type="EnsemblPlants" id="AUR62036872-RA">
    <property type="protein sequence ID" value="AUR62036872-RA:cds"/>
    <property type="gene ID" value="AUR62036872"/>
</dbReference>
<evidence type="ECO:0000256" key="2">
    <source>
        <dbReference type="ARBA" id="ARBA00023157"/>
    </source>
</evidence>
<evidence type="ECO:0000256" key="1">
    <source>
        <dbReference type="ARBA" id="ARBA00008455"/>
    </source>
</evidence>
<protein>
    <recommendedName>
        <fullName evidence="3">Peptidase C1A papain C-terminal domain-containing protein</fullName>
    </recommendedName>
</protein>
<evidence type="ECO:0000313" key="4">
    <source>
        <dbReference type="EnsemblPlants" id="AUR62036872-RA:cds"/>
    </source>
</evidence>
<feature type="domain" description="Peptidase C1A papain C-terminal" evidence="3">
    <location>
        <begin position="51"/>
        <end position="229"/>
    </location>
</feature>
<dbReference type="InterPro" id="IPR038765">
    <property type="entry name" value="Papain-like_cys_pep_sf"/>
</dbReference>
<reference evidence="4" key="1">
    <citation type="journal article" date="2017" name="Nature">
        <title>The genome of Chenopodium quinoa.</title>
        <authorList>
            <person name="Jarvis D.E."/>
            <person name="Ho Y.S."/>
            <person name="Lightfoot D.J."/>
            <person name="Schmoeckel S.M."/>
            <person name="Li B."/>
            <person name="Borm T.J.A."/>
            <person name="Ohyanagi H."/>
            <person name="Mineta K."/>
            <person name="Michell C.T."/>
            <person name="Saber N."/>
            <person name="Kharbatia N.M."/>
            <person name="Rupper R.R."/>
            <person name="Sharp A.R."/>
            <person name="Dally N."/>
            <person name="Boughton B.A."/>
            <person name="Woo Y.H."/>
            <person name="Gao G."/>
            <person name="Schijlen E.G.W.M."/>
            <person name="Guo X."/>
            <person name="Momin A.A."/>
            <person name="Negrao S."/>
            <person name="Al-Babili S."/>
            <person name="Gehring C."/>
            <person name="Roessner U."/>
            <person name="Jung C."/>
            <person name="Murphy K."/>
            <person name="Arold S.T."/>
            <person name="Gojobori T."/>
            <person name="van der Linden C.G."/>
            <person name="van Loo E.N."/>
            <person name="Jellen E.N."/>
            <person name="Maughan P.J."/>
            <person name="Tester M."/>
        </authorList>
    </citation>
    <scope>NUCLEOTIDE SEQUENCE [LARGE SCALE GENOMIC DNA]</scope>
    <source>
        <strain evidence="4">cv. PI 614886</strain>
    </source>
</reference>
<dbReference type="PANTHER" id="PTHR12411">
    <property type="entry name" value="CYSTEINE PROTEASE FAMILY C1-RELATED"/>
    <property type="match status" value="1"/>
</dbReference>
<dbReference type="InterPro" id="IPR000668">
    <property type="entry name" value="Peptidase_C1A_C"/>
</dbReference>
<proteinExistence type="inferred from homology"/>
<evidence type="ECO:0000313" key="5">
    <source>
        <dbReference type="Proteomes" id="UP000596660"/>
    </source>
</evidence>
<dbReference type="GO" id="GO:0006508">
    <property type="term" value="P:proteolysis"/>
    <property type="evidence" value="ECO:0007669"/>
    <property type="project" value="InterPro"/>
</dbReference>
<dbReference type="Pfam" id="PF00112">
    <property type="entry name" value="Peptidase_C1"/>
    <property type="match status" value="1"/>
</dbReference>
<name>A0A803MXE2_CHEQI</name>
<dbReference type="AlphaFoldDB" id="A0A803MXE2"/>
<dbReference type="PROSITE" id="PS00639">
    <property type="entry name" value="THIOL_PROTEASE_HIS"/>
    <property type="match status" value="1"/>
</dbReference>
<sequence length="229" mass="25501">MYTLGINAFADLSTEEFVATHTGSRPHSPSRIKSGGDLTTTSFRFENLTDIPLYKDWRDYGAVTPIKDQGDCVYIGSCWAFAPVAAVEGLHQIKTGNLISLSEQELLDCVENDHCDGGIMTDSYDFIHKNHGILTEEEYPYNATTGQCKTKTLEGERVRIKGFEYVPSNNEDALLKAVTKQPVVVRVDSSRFEHYKTGIYNGECGTELDHEVTLIGYGSELKMVTIIGW</sequence>